<dbReference type="InterPro" id="IPR029063">
    <property type="entry name" value="SAM-dependent_MTases_sf"/>
</dbReference>
<dbReference type="GO" id="GO:0008168">
    <property type="term" value="F:methyltransferase activity"/>
    <property type="evidence" value="ECO:0007669"/>
    <property type="project" value="UniProtKB-KW"/>
</dbReference>
<name>D2R868_PIRSD</name>
<dbReference type="SUPFAM" id="SSF53335">
    <property type="entry name" value="S-adenosyl-L-methionine-dependent methyltransferases"/>
    <property type="match status" value="1"/>
</dbReference>
<dbReference type="eggNOG" id="COG0742">
    <property type="taxonomic scope" value="Bacteria"/>
</dbReference>
<dbReference type="CDD" id="cd02440">
    <property type="entry name" value="AdoMet_MTases"/>
    <property type="match status" value="1"/>
</dbReference>
<gene>
    <name evidence="3" type="ordered locus">Psta_1001</name>
</gene>
<organism evidence="3 4">
    <name type="scientific">Pirellula staleyi (strain ATCC 27377 / DSM 6068 / ICPB 4128)</name>
    <name type="common">Pirella staleyi</name>
    <dbReference type="NCBI Taxonomy" id="530564"/>
    <lineage>
        <taxon>Bacteria</taxon>
        <taxon>Pseudomonadati</taxon>
        <taxon>Planctomycetota</taxon>
        <taxon>Planctomycetia</taxon>
        <taxon>Pirellulales</taxon>
        <taxon>Pirellulaceae</taxon>
        <taxon>Pirellula</taxon>
    </lineage>
</organism>
<dbReference type="Proteomes" id="UP000001887">
    <property type="component" value="Chromosome"/>
</dbReference>
<dbReference type="EMBL" id="CP001848">
    <property type="protein sequence ID" value="ADB15685.1"/>
    <property type="molecule type" value="Genomic_DNA"/>
</dbReference>
<keyword evidence="2" id="KW-0808">Transferase</keyword>
<reference evidence="3 4" key="1">
    <citation type="journal article" date="2009" name="Stand. Genomic Sci.">
        <title>Complete genome sequence of Pirellula staleyi type strain (ATCC 27377).</title>
        <authorList>
            <person name="Clum A."/>
            <person name="Tindall B.J."/>
            <person name="Sikorski J."/>
            <person name="Ivanova N."/>
            <person name="Mavrommatis K."/>
            <person name="Lucas S."/>
            <person name="Glavina del Rio T."/>
            <person name="Nolan M."/>
            <person name="Chen F."/>
            <person name="Tice H."/>
            <person name="Pitluck S."/>
            <person name="Cheng J.F."/>
            <person name="Chertkov O."/>
            <person name="Brettin T."/>
            <person name="Han C."/>
            <person name="Detter J.C."/>
            <person name="Kuske C."/>
            <person name="Bruce D."/>
            <person name="Goodwin L."/>
            <person name="Ovchinikova G."/>
            <person name="Pati A."/>
            <person name="Mikhailova N."/>
            <person name="Chen A."/>
            <person name="Palaniappan K."/>
            <person name="Land M."/>
            <person name="Hauser L."/>
            <person name="Chang Y.J."/>
            <person name="Jeffries C.D."/>
            <person name="Chain P."/>
            <person name="Rohde M."/>
            <person name="Goker M."/>
            <person name="Bristow J."/>
            <person name="Eisen J.A."/>
            <person name="Markowitz V."/>
            <person name="Hugenholtz P."/>
            <person name="Kyrpides N.C."/>
            <person name="Klenk H.P."/>
            <person name="Lapidus A."/>
        </authorList>
    </citation>
    <scope>NUCLEOTIDE SEQUENCE [LARGE SCALE GENOMIC DNA]</scope>
    <source>
        <strain evidence="4">ATCC 27377 / DSM 6068 / ICPB 4128</strain>
    </source>
</reference>
<dbReference type="STRING" id="530564.Psta_1001"/>
<evidence type="ECO:0000313" key="3">
    <source>
        <dbReference type="EMBL" id="ADB15685.1"/>
    </source>
</evidence>
<dbReference type="InterPro" id="IPR004398">
    <property type="entry name" value="RNA_MeTrfase_RsmD"/>
</dbReference>
<dbReference type="PANTHER" id="PTHR43542">
    <property type="entry name" value="METHYLTRANSFERASE"/>
    <property type="match status" value="1"/>
</dbReference>
<dbReference type="HOGENOM" id="CLU_075826_0_2_0"/>
<accession>D2R868</accession>
<dbReference type="Pfam" id="PF03602">
    <property type="entry name" value="Cons_hypoth95"/>
    <property type="match status" value="1"/>
</dbReference>
<dbReference type="Gene3D" id="3.40.50.150">
    <property type="entry name" value="Vaccinia Virus protein VP39"/>
    <property type="match status" value="1"/>
</dbReference>
<evidence type="ECO:0000256" key="2">
    <source>
        <dbReference type="ARBA" id="ARBA00022679"/>
    </source>
</evidence>
<evidence type="ECO:0000313" key="4">
    <source>
        <dbReference type="Proteomes" id="UP000001887"/>
    </source>
</evidence>
<dbReference type="GO" id="GO:0031167">
    <property type="term" value="P:rRNA methylation"/>
    <property type="evidence" value="ECO:0007669"/>
    <property type="project" value="InterPro"/>
</dbReference>
<keyword evidence="4" id="KW-1185">Reference proteome</keyword>
<dbReference type="AlphaFoldDB" id="D2R868"/>
<evidence type="ECO:0000256" key="1">
    <source>
        <dbReference type="ARBA" id="ARBA00022603"/>
    </source>
</evidence>
<evidence type="ECO:0008006" key="5">
    <source>
        <dbReference type="Google" id="ProtNLM"/>
    </source>
</evidence>
<proteinExistence type="predicted"/>
<dbReference type="PANTHER" id="PTHR43542:SF1">
    <property type="entry name" value="METHYLTRANSFERASE"/>
    <property type="match status" value="1"/>
</dbReference>
<dbReference type="KEGG" id="psl:Psta_1001"/>
<sequence>MRIIGGKHRGRSLTYSGDLRTRPMKDRVREAVFNLIGTDVEQALIIDLFAGTGALALEALSRGAHHAIMIERHHPTTNLIKDNLKTLGLTEQAEVVFGDAFRFTKKFDPDPTNPKYLRRWVVFCAPPYDFYVSREEEMMELLILWQTRLPEGSLLVVESDDRSAELELPILEEIDAEWESRSYPPAIISILEVPGTAEESIAE</sequence>
<keyword evidence="1" id="KW-0489">Methyltransferase</keyword>
<protein>
    <recommendedName>
        <fullName evidence="5">Methyltransferase</fullName>
    </recommendedName>
</protein>
<dbReference type="PIRSF" id="PIRSF004553">
    <property type="entry name" value="CHP00095"/>
    <property type="match status" value="1"/>
</dbReference>